<evidence type="ECO:0000313" key="1">
    <source>
        <dbReference type="EMBL" id="QXE21705.1"/>
    </source>
</evidence>
<accession>A0A975Y333</accession>
<dbReference type="EMBL" id="CP021056">
    <property type="protein sequence ID" value="QXE21705.1"/>
    <property type="molecule type" value="Genomic_DNA"/>
</dbReference>
<reference evidence="1" key="1">
    <citation type="submission" date="2017-04" db="EMBL/GenBank/DDBJ databases">
        <title>Genome deletions in a multicellular cyanobacterial endosymbiont for morphological adaptation in marine diatoms.</title>
        <authorList>
            <person name="Wang Y."/>
            <person name="Gao H."/>
            <person name="Li R."/>
            <person name="Xu X."/>
        </authorList>
    </citation>
    <scope>NUCLEOTIDE SEQUENCE</scope>
    <source>
        <strain evidence="1">FACHB 800</strain>
    </source>
</reference>
<proteinExistence type="predicted"/>
<keyword evidence="2" id="KW-1185">Reference proteome</keyword>
<evidence type="ECO:0000313" key="2">
    <source>
        <dbReference type="Proteomes" id="UP000683511"/>
    </source>
</evidence>
<dbReference type="AlphaFoldDB" id="A0A975Y333"/>
<dbReference type="Proteomes" id="UP000683511">
    <property type="component" value="Chromosome"/>
</dbReference>
<name>A0A975Y333_9NOST</name>
<dbReference type="KEGG" id="rsin:B6N60_00382"/>
<gene>
    <name evidence="1" type="ORF">B6N60_00382</name>
</gene>
<organism evidence="1 2">
    <name type="scientific">Richelia sinica FACHB-800</name>
    <dbReference type="NCBI Taxonomy" id="1357546"/>
    <lineage>
        <taxon>Bacteria</taxon>
        <taxon>Bacillati</taxon>
        <taxon>Cyanobacteriota</taxon>
        <taxon>Cyanophyceae</taxon>
        <taxon>Nostocales</taxon>
        <taxon>Nostocaceae</taxon>
        <taxon>Richelia</taxon>
    </lineage>
</organism>
<protein>
    <submittedName>
        <fullName evidence="1">Uncharacterized protein</fullName>
    </submittedName>
</protein>
<dbReference type="RefSeq" id="WP_190600913.1">
    <property type="nucleotide sequence ID" value="NZ_CP021056.1"/>
</dbReference>
<sequence>MSQEPKKSLQIQEIIGLKPQHFADLIRASQLIFDPSGGISGRRLKVDWESFGIPQNVANNLKCLGEEFQYTSPYISAEVIWNKLIPETRIWFIENKDKLWQFEEIFPALDED</sequence>